<dbReference type="EMBL" id="JACHIN010000036">
    <property type="protein sequence ID" value="MBB5085261.1"/>
    <property type="molecule type" value="Genomic_DNA"/>
</dbReference>
<name>A0A7W8AFA8_9ACTN</name>
<proteinExistence type="predicted"/>
<feature type="compositionally biased region" description="Basic and acidic residues" evidence="1">
    <location>
        <begin position="82"/>
        <end position="92"/>
    </location>
</feature>
<dbReference type="Proteomes" id="UP000568380">
    <property type="component" value="Unassembled WGS sequence"/>
</dbReference>
<sequence>MVDIAESLMHWRASRSVRKIANSLGVARNTLARCLAPAIAEGITPCDDPLSATEWAEWIHLWLPALRDIKLRRTAWPLIEYHRDPTGPKSDPDSLNQRFPGGRSPLTETCDFTTSPWGERVVGSAWGRRDAEGIEKTLPRLKAVLERGQRNPWRLQ</sequence>
<evidence type="ECO:0000313" key="2">
    <source>
        <dbReference type="EMBL" id="MBB5085261.1"/>
    </source>
</evidence>
<gene>
    <name evidence="2" type="ORF">HNR40_010775</name>
</gene>
<dbReference type="AlphaFoldDB" id="A0A7W8AFA8"/>
<comment type="caution">
    <text evidence="2">The sequence shown here is derived from an EMBL/GenBank/DDBJ whole genome shotgun (WGS) entry which is preliminary data.</text>
</comment>
<accession>A0A7W8AFA8</accession>
<feature type="region of interest" description="Disordered" evidence="1">
    <location>
        <begin position="82"/>
        <end position="106"/>
    </location>
</feature>
<keyword evidence="3" id="KW-1185">Reference proteome</keyword>
<protein>
    <submittedName>
        <fullName evidence="2">Uncharacterized protein</fullName>
    </submittedName>
</protein>
<dbReference type="RefSeq" id="WP_184976540.1">
    <property type="nucleotide sequence ID" value="NZ_JACHIN010000036.1"/>
</dbReference>
<organism evidence="2 3">
    <name type="scientific">Nonomuraea endophytica</name>
    <dbReference type="NCBI Taxonomy" id="714136"/>
    <lineage>
        <taxon>Bacteria</taxon>
        <taxon>Bacillati</taxon>
        <taxon>Actinomycetota</taxon>
        <taxon>Actinomycetes</taxon>
        <taxon>Streptosporangiales</taxon>
        <taxon>Streptosporangiaceae</taxon>
        <taxon>Nonomuraea</taxon>
    </lineage>
</organism>
<evidence type="ECO:0000256" key="1">
    <source>
        <dbReference type="SAM" id="MobiDB-lite"/>
    </source>
</evidence>
<evidence type="ECO:0000313" key="3">
    <source>
        <dbReference type="Proteomes" id="UP000568380"/>
    </source>
</evidence>
<reference evidence="2 3" key="1">
    <citation type="submission" date="2020-08" db="EMBL/GenBank/DDBJ databases">
        <title>Genomic Encyclopedia of Type Strains, Phase IV (KMG-IV): sequencing the most valuable type-strain genomes for metagenomic binning, comparative biology and taxonomic classification.</title>
        <authorList>
            <person name="Goeker M."/>
        </authorList>
    </citation>
    <scope>NUCLEOTIDE SEQUENCE [LARGE SCALE GENOMIC DNA]</scope>
    <source>
        <strain evidence="2 3">DSM 45385</strain>
    </source>
</reference>